<keyword evidence="3" id="KW-1185">Reference proteome</keyword>
<comment type="caution">
    <text evidence="2">The sequence shown here is derived from an EMBL/GenBank/DDBJ whole genome shotgun (WGS) entry which is preliminary data.</text>
</comment>
<keyword evidence="1" id="KW-0472">Membrane</keyword>
<feature type="transmembrane region" description="Helical" evidence="1">
    <location>
        <begin position="48"/>
        <end position="66"/>
    </location>
</feature>
<evidence type="ECO:0000256" key="1">
    <source>
        <dbReference type="SAM" id="Phobius"/>
    </source>
</evidence>
<gene>
    <name evidence="2" type="ORF">D5F01_LYC08891</name>
</gene>
<organism evidence="2 3">
    <name type="scientific">Larimichthys crocea</name>
    <name type="common">Large yellow croaker</name>
    <name type="synonym">Pseudosciaena crocea</name>
    <dbReference type="NCBI Taxonomy" id="215358"/>
    <lineage>
        <taxon>Eukaryota</taxon>
        <taxon>Metazoa</taxon>
        <taxon>Chordata</taxon>
        <taxon>Craniata</taxon>
        <taxon>Vertebrata</taxon>
        <taxon>Euteleostomi</taxon>
        <taxon>Actinopterygii</taxon>
        <taxon>Neopterygii</taxon>
        <taxon>Teleostei</taxon>
        <taxon>Neoteleostei</taxon>
        <taxon>Acanthomorphata</taxon>
        <taxon>Eupercaria</taxon>
        <taxon>Sciaenidae</taxon>
        <taxon>Larimichthys</taxon>
    </lineage>
</organism>
<accession>A0A6G0IJM9</accession>
<dbReference type="EMBL" id="REGW02000009">
    <property type="protein sequence ID" value="KAE8291537.1"/>
    <property type="molecule type" value="Genomic_DNA"/>
</dbReference>
<evidence type="ECO:0000313" key="3">
    <source>
        <dbReference type="Proteomes" id="UP000424527"/>
    </source>
</evidence>
<dbReference type="Proteomes" id="UP000424527">
    <property type="component" value="Unassembled WGS sequence"/>
</dbReference>
<keyword evidence="1" id="KW-1133">Transmembrane helix</keyword>
<name>A0A6G0IJM9_LARCR</name>
<reference evidence="2 3" key="1">
    <citation type="submission" date="2019-07" db="EMBL/GenBank/DDBJ databases">
        <title>Chromosome genome assembly for large yellow croaker.</title>
        <authorList>
            <person name="Xiao S."/>
        </authorList>
    </citation>
    <scope>NUCLEOTIDE SEQUENCE [LARGE SCALE GENOMIC DNA]</scope>
    <source>
        <strain evidence="2">JMULYC20181020</strain>
        <tissue evidence="2">Muscle</tissue>
    </source>
</reference>
<keyword evidence="1" id="KW-0812">Transmembrane</keyword>
<sequence length="172" mass="18322">MNRLYGRGFVPGTSATAHRADMNETVHREALLLAGAESQQGNHNLVNTLAWLGLFLILPGFCVHHLKMRRMMYSGGLGACSGAAAGSDDAGYILVVQPIWVAAPPFNGKKQVHQVLIGAILGLGVHTVCLLSWQAEPQQGRQSKVADGWTAVKGSDVVGLKLTINVSRGRTV</sequence>
<proteinExistence type="predicted"/>
<dbReference type="AlphaFoldDB" id="A0A6G0IJM9"/>
<evidence type="ECO:0000313" key="2">
    <source>
        <dbReference type="EMBL" id="KAE8291537.1"/>
    </source>
</evidence>
<protein>
    <submittedName>
        <fullName evidence="2">Uncharacterized protein</fullName>
    </submittedName>
</protein>